<keyword evidence="4 7" id="KW-0812">Transmembrane</keyword>
<comment type="similarity">
    <text evidence="2">Belongs to the major facilitator superfamily. Folate-biopterin transporter (TC 2.A.71) family.</text>
</comment>
<sequence length="587" mass="65024">MASLEKEGLVEESRSSISQESAYISNLGNLDSAEASKSSNIFSVFLEPIQWIQMLSSQLNPTFIIGIVIVYGLNLGFSGSFFKVVTDYYWKDVQKVQPSVVQLYIGLYYIPWIMKPVWGLLTDVFPIRGYRRRPYFVLAGVLGGVSALMVALIGNLPAALALSCFIGIAAGMAIADVTIDACIATNSIEVRSLAPDMQSLCGFCSSAGALIGYSTSGFFVHHLGAQGALILMAIPPVFITVLGFVIYEMRSPCLHPEKQKAPPSFGSYELVKIANFGLSNSSSINPTNLNHRKWLFLFYIVSSLKRCACLLIIIFMKQRRMAYNSVKQKMGTLGVAVKGMYQTIKFPQVWKPSLYMYLSLALSISTHEGQFYWYTDPKAGPGFSQESVGAIYAIGAMASMVGVLIYHKTLKDIPFRNLLFFAQLLYGASGMLDLIFILRWNLVLGIPDYFFVITEECISRIISRIRWIPMIVLSTRLCPLGIEGTFFALLMCIDSLGSLTSKWGGGMVLHVFHVTRTDFTNLWLVILIRNILRIATLGLIFLVPKADPSDALIPQDILMTHSTVTSDDEGLELVPKNDRSPELLLNI</sequence>
<evidence type="ECO:0000256" key="6">
    <source>
        <dbReference type="ARBA" id="ARBA00023136"/>
    </source>
</evidence>
<dbReference type="Pfam" id="PF03092">
    <property type="entry name" value="BT1"/>
    <property type="match status" value="1"/>
</dbReference>
<keyword evidence="9" id="KW-1185">Reference proteome</keyword>
<gene>
    <name evidence="8" type="ORF">Goari_008254</name>
</gene>
<evidence type="ECO:0000256" key="1">
    <source>
        <dbReference type="ARBA" id="ARBA00004141"/>
    </source>
</evidence>
<protein>
    <recommendedName>
        <fullName evidence="10">Folate-biopterin transporter 6</fullName>
    </recommendedName>
</protein>
<feature type="transmembrane region" description="Helical" evidence="7">
    <location>
        <begin position="296"/>
        <end position="316"/>
    </location>
</feature>
<comment type="subcellular location">
    <subcellularLocation>
        <location evidence="1">Membrane</location>
        <topology evidence="1">Multi-pass membrane protein</topology>
    </subcellularLocation>
</comment>
<feature type="transmembrane region" description="Helical" evidence="7">
    <location>
        <begin position="418"/>
        <end position="440"/>
    </location>
</feature>
<reference evidence="8 9" key="1">
    <citation type="journal article" date="2019" name="Genome Biol. Evol.">
        <title>Insights into the evolution of the New World diploid cottons (Gossypium, subgenus Houzingenia) based on genome sequencing.</title>
        <authorList>
            <person name="Grover C.E."/>
            <person name="Arick M.A. 2nd"/>
            <person name="Thrash A."/>
            <person name="Conover J.L."/>
            <person name="Sanders W.S."/>
            <person name="Peterson D.G."/>
            <person name="Frelichowski J.E."/>
            <person name="Scheffler J.A."/>
            <person name="Scheffler B.E."/>
            <person name="Wendel J.F."/>
        </authorList>
    </citation>
    <scope>NUCLEOTIDE SEQUENCE [LARGE SCALE GENOMIC DNA]</scope>
    <source>
        <strain evidence="8">185</strain>
        <tissue evidence="8">Leaf</tissue>
    </source>
</reference>
<dbReference type="AlphaFoldDB" id="A0A7J8XV40"/>
<proteinExistence type="inferred from homology"/>
<feature type="transmembrane region" description="Helical" evidence="7">
    <location>
        <begin position="102"/>
        <end position="122"/>
    </location>
</feature>
<accession>A0A7J8XV40</accession>
<dbReference type="CDD" id="cd17484">
    <property type="entry name" value="MFS_FBT"/>
    <property type="match status" value="1"/>
</dbReference>
<comment type="caution">
    <text evidence="8">The sequence shown here is derived from an EMBL/GenBank/DDBJ whole genome shotgun (WGS) entry which is preliminary data.</text>
</comment>
<evidence type="ECO:0000313" key="9">
    <source>
        <dbReference type="Proteomes" id="UP000593577"/>
    </source>
</evidence>
<evidence type="ECO:0000256" key="4">
    <source>
        <dbReference type="ARBA" id="ARBA00022692"/>
    </source>
</evidence>
<dbReference type="SUPFAM" id="SSF103473">
    <property type="entry name" value="MFS general substrate transporter"/>
    <property type="match status" value="1"/>
</dbReference>
<keyword evidence="3" id="KW-0813">Transport</keyword>
<dbReference type="Gene3D" id="1.20.1250.20">
    <property type="entry name" value="MFS general substrate transporter like domains"/>
    <property type="match status" value="1"/>
</dbReference>
<feature type="transmembrane region" description="Helical" evidence="7">
    <location>
        <begin position="522"/>
        <end position="543"/>
    </location>
</feature>
<organism evidence="8 9">
    <name type="scientific">Gossypium aridum</name>
    <name type="common">American cotton</name>
    <name type="synonym">Erioxylum aridum</name>
    <dbReference type="NCBI Taxonomy" id="34290"/>
    <lineage>
        <taxon>Eukaryota</taxon>
        <taxon>Viridiplantae</taxon>
        <taxon>Streptophyta</taxon>
        <taxon>Embryophyta</taxon>
        <taxon>Tracheophyta</taxon>
        <taxon>Spermatophyta</taxon>
        <taxon>Magnoliopsida</taxon>
        <taxon>eudicotyledons</taxon>
        <taxon>Gunneridae</taxon>
        <taxon>Pentapetalae</taxon>
        <taxon>rosids</taxon>
        <taxon>malvids</taxon>
        <taxon>Malvales</taxon>
        <taxon>Malvaceae</taxon>
        <taxon>Malvoideae</taxon>
        <taxon>Gossypium</taxon>
    </lineage>
</organism>
<dbReference type="GO" id="GO:0016020">
    <property type="term" value="C:membrane"/>
    <property type="evidence" value="ECO:0007669"/>
    <property type="project" value="UniProtKB-SubCell"/>
</dbReference>
<dbReference type="InterPro" id="IPR036259">
    <property type="entry name" value="MFS_trans_sf"/>
</dbReference>
<dbReference type="Proteomes" id="UP000593577">
    <property type="component" value="Unassembled WGS sequence"/>
</dbReference>
<feature type="transmembrane region" description="Helical" evidence="7">
    <location>
        <begin position="200"/>
        <end position="221"/>
    </location>
</feature>
<feature type="transmembrane region" description="Helical" evidence="7">
    <location>
        <begin position="159"/>
        <end position="179"/>
    </location>
</feature>
<feature type="transmembrane region" description="Helical" evidence="7">
    <location>
        <begin position="134"/>
        <end position="153"/>
    </location>
</feature>
<evidence type="ECO:0000256" key="3">
    <source>
        <dbReference type="ARBA" id="ARBA00022448"/>
    </source>
</evidence>
<evidence type="ECO:0000313" key="8">
    <source>
        <dbReference type="EMBL" id="MBA0690589.1"/>
    </source>
</evidence>
<dbReference type="PANTHER" id="PTHR31585">
    <property type="entry name" value="FOLATE-BIOPTERIN TRANSPORTER 1, CHLOROPLASTIC"/>
    <property type="match status" value="1"/>
</dbReference>
<dbReference type="InterPro" id="IPR039309">
    <property type="entry name" value="BT1"/>
</dbReference>
<evidence type="ECO:0000256" key="5">
    <source>
        <dbReference type="ARBA" id="ARBA00022989"/>
    </source>
</evidence>
<evidence type="ECO:0000256" key="2">
    <source>
        <dbReference type="ARBA" id="ARBA00007015"/>
    </source>
</evidence>
<feature type="transmembrane region" description="Helical" evidence="7">
    <location>
        <begin position="387"/>
        <end position="406"/>
    </location>
</feature>
<feature type="transmembrane region" description="Helical" evidence="7">
    <location>
        <begin position="63"/>
        <end position="82"/>
    </location>
</feature>
<evidence type="ECO:0000256" key="7">
    <source>
        <dbReference type="SAM" id="Phobius"/>
    </source>
</evidence>
<dbReference type="EMBL" id="JABFAA010000009">
    <property type="protein sequence ID" value="MBA0690589.1"/>
    <property type="molecule type" value="Genomic_DNA"/>
</dbReference>
<name>A0A7J8XV40_GOSAI</name>
<keyword evidence="5 7" id="KW-1133">Transmembrane helix</keyword>
<evidence type="ECO:0008006" key="10">
    <source>
        <dbReference type="Google" id="ProtNLM"/>
    </source>
</evidence>
<dbReference type="PANTHER" id="PTHR31585:SF44">
    <property type="entry name" value="FOLATE-BIOPTERIN TRANSPORTER 6-RELATED"/>
    <property type="match status" value="1"/>
</dbReference>
<keyword evidence="6 7" id="KW-0472">Membrane</keyword>
<feature type="transmembrane region" description="Helical" evidence="7">
    <location>
        <begin position="227"/>
        <end position="247"/>
    </location>
</feature>